<dbReference type="AlphaFoldDB" id="A0A0E9SH53"/>
<accession>A0A0E9SH53</accession>
<proteinExistence type="predicted"/>
<organism evidence="1">
    <name type="scientific">Anguilla anguilla</name>
    <name type="common">European freshwater eel</name>
    <name type="synonym">Muraena anguilla</name>
    <dbReference type="NCBI Taxonomy" id="7936"/>
    <lineage>
        <taxon>Eukaryota</taxon>
        <taxon>Metazoa</taxon>
        <taxon>Chordata</taxon>
        <taxon>Craniata</taxon>
        <taxon>Vertebrata</taxon>
        <taxon>Euteleostomi</taxon>
        <taxon>Actinopterygii</taxon>
        <taxon>Neopterygii</taxon>
        <taxon>Teleostei</taxon>
        <taxon>Anguilliformes</taxon>
        <taxon>Anguillidae</taxon>
        <taxon>Anguilla</taxon>
    </lineage>
</organism>
<name>A0A0E9SH53_ANGAN</name>
<protein>
    <submittedName>
        <fullName evidence="1">Uncharacterized protein</fullName>
    </submittedName>
</protein>
<dbReference type="EMBL" id="GBXM01067956">
    <property type="protein sequence ID" value="JAH40621.1"/>
    <property type="molecule type" value="Transcribed_RNA"/>
</dbReference>
<sequence>MSEYTVAYSDVIVMDLSLCFSPFSPCC</sequence>
<reference evidence="1" key="2">
    <citation type="journal article" date="2015" name="Fish Shellfish Immunol.">
        <title>Early steps in the European eel (Anguilla anguilla)-Vibrio vulnificus interaction in the gills: Role of the RtxA13 toxin.</title>
        <authorList>
            <person name="Callol A."/>
            <person name="Pajuelo D."/>
            <person name="Ebbesson L."/>
            <person name="Teles M."/>
            <person name="MacKenzie S."/>
            <person name="Amaro C."/>
        </authorList>
    </citation>
    <scope>NUCLEOTIDE SEQUENCE</scope>
</reference>
<evidence type="ECO:0000313" key="1">
    <source>
        <dbReference type="EMBL" id="JAH40621.1"/>
    </source>
</evidence>
<reference evidence="1" key="1">
    <citation type="submission" date="2014-11" db="EMBL/GenBank/DDBJ databases">
        <authorList>
            <person name="Amaro Gonzalez C."/>
        </authorList>
    </citation>
    <scope>NUCLEOTIDE SEQUENCE</scope>
</reference>